<dbReference type="KEGG" id="more:E1B28_006741"/>
<dbReference type="PROSITE" id="PS50020">
    <property type="entry name" value="WW_DOMAIN_2"/>
    <property type="match status" value="1"/>
</dbReference>
<evidence type="ECO:0000313" key="4">
    <source>
        <dbReference type="Proteomes" id="UP001049176"/>
    </source>
</evidence>
<evidence type="ECO:0000256" key="1">
    <source>
        <dbReference type="SAM" id="MobiDB-lite"/>
    </source>
</evidence>
<feature type="compositionally biased region" description="Low complexity" evidence="1">
    <location>
        <begin position="120"/>
        <end position="131"/>
    </location>
</feature>
<dbReference type="Gene3D" id="2.20.70.10">
    <property type="match status" value="1"/>
</dbReference>
<feature type="region of interest" description="Disordered" evidence="1">
    <location>
        <begin position="1"/>
        <end position="65"/>
    </location>
</feature>
<dbReference type="OrthoDB" id="2444812at2759"/>
<dbReference type="SMART" id="SM00456">
    <property type="entry name" value="WW"/>
    <property type="match status" value="1"/>
</dbReference>
<dbReference type="InterPro" id="IPR001202">
    <property type="entry name" value="WW_dom"/>
</dbReference>
<protein>
    <recommendedName>
        <fullName evidence="2">WW domain-containing protein</fullName>
    </recommendedName>
</protein>
<feature type="compositionally biased region" description="Basic and acidic residues" evidence="1">
    <location>
        <begin position="234"/>
        <end position="243"/>
    </location>
</feature>
<feature type="compositionally biased region" description="Low complexity" evidence="1">
    <location>
        <begin position="48"/>
        <end position="65"/>
    </location>
</feature>
<evidence type="ECO:0000259" key="2">
    <source>
        <dbReference type="PROSITE" id="PS50020"/>
    </source>
</evidence>
<dbReference type="EMBL" id="CM032183">
    <property type="protein sequence ID" value="KAG7096060.1"/>
    <property type="molecule type" value="Genomic_DNA"/>
</dbReference>
<dbReference type="PROSITE" id="PS01159">
    <property type="entry name" value="WW_DOMAIN_1"/>
    <property type="match status" value="1"/>
</dbReference>
<accession>A0A9P8ABA1</accession>
<gene>
    <name evidence="3" type="ORF">E1B28_006741</name>
</gene>
<sequence>MASAPSSPGSSPENVQDKLPEAQEKSSGSTSGKEEQLANDTKERTTDSSGSSPAPSFAAPASSSTPWQAIYSPEYNAYYFYNSETQQTTWENPLVPSSSTPTDPSSSASTEYSITNAEPSSSSSICSTSSPASSYNALEAAAIAQGIDPSLAYLDPSLVATGPGAGISTARFNARTGQFARADARDPSHLSEYERMKRMSEFYFDVNAWEKQKIEDQDEEDEAGGGKKRKRPSKKDVERFKEQKRLKKIAKTAWLRT</sequence>
<feature type="domain" description="WW" evidence="2">
    <location>
        <begin position="61"/>
        <end position="95"/>
    </location>
</feature>
<name>A0A9P8ABA1_9AGAR</name>
<comment type="caution">
    <text evidence="3">The sequence shown here is derived from an EMBL/GenBank/DDBJ whole genome shotgun (WGS) entry which is preliminary data.</text>
</comment>
<dbReference type="Pfam" id="PF00397">
    <property type="entry name" value="WW"/>
    <property type="match status" value="1"/>
</dbReference>
<keyword evidence="4" id="KW-1185">Reference proteome</keyword>
<feature type="region of interest" description="Disordered" evidence="1">
    <location>
        <begin position="91"/>
        <end position="131"/>
    </location>
</feature>
<feature type="compositionally biased region" description="Low complexity" evidence="1">
    <location>
        <begin position="1"/>
        <end position="12"/>
    </location>
</feature>
<dbReference type="CDD" id="cd00201">
    <property type="entry name" value="WW"/>
    <property type="match status" value="1"/>
</dbReference>
<feature type="compositionally biased region" description="Low complexity" evidence="1">
    <location>
        <begin position="96"/>
        <end position="110"/>
    </location>
</feature>
<proteinExistence type="predicted"/>
<dbReference type="Proteomes" id="UP001049176">
    <property type="component" value="Chromosome 3"/>
</dbReference>
<feature type="compositionally biased region" description="Basic and acidic residues" evidence="1">
    <location>
        <begin position="15"/>
        <end position="24"/>
    </location>
</feature>
<dbReference type="GeneID" id="66075817"/>
<feature type="compositionally biased region" description="Basic and acidic residues" evidence="1">
    <location>
        <begin position="32"/>
        <end position="46"/>
    </location>
</feature>
<organism evidence="3 4">
    <name type="scientific">Marasmius oreades</name>
    <name type="common">fairy-ring Marasmius</name>
    <dbReference type="NCBI Taxonomy" id="181124"/>
    <lineage>
        <taxon>Eukaryota</taxon>
        <taxon>Fungi</taxon>
        <taxon>Dikarya</taxon>
        <taxon>Basidiomycota</taxon>
        <taxon>Agaricomycotina</taxon>
        <taxon>Agaricomycetes</taxon>
        <taxon>Agaricomycetidae</taxon>
        <taxon>Agaricales</taxon>
        <taxon>Marasmiineae</taxon>
        <taxon>Marasmiaceae</taxon>
        <taxon>Marasmius</taxon>
    </lineage>
</organism>
<reference evidence="3" key="1">
    <citation type="journal article" date="2021" name="Genome Biol. Evol.">
        <title>The assembled and annotated genome of the fairy-ring fungus Marasmius oreades.</title>
        <authorList>
            <person name="Hiltunen M."/>
            <person name="Ament-Velasquez S.L."/>
            <person name="Johannesson H."/>
        </authorList>
    </citation>
    <scope>NUCLEOTIDE SEQUENCE</scope>
    <source>
        <strain evidence="3">03SP1</strain>
    </source>
</reference>
<evidence type="ECO:0000313" key="3">
    <source>
        <dbReference type="EMBL" id="KAG7096060.1"/>
    </source>
</evidence>
<dbReference type="RefSeq" id="XP_043012530.1">
    <property type="nucleotide sequence ID" value="XM_043151435.1"/>
</dbReference>
<feature type="region of interest" description="Disordered" evidence="1">
    <location>
        <begin position="213"/>
        <end position="244"/>
    </location>
</feature>
<dbReference type="SUPFAM" id="SSF51045">
    <property type="entry name" value="WW domain"/>
    <property type="match status" value="1"/>
</dbReference>
<dbReference type="InterPro" id="IPR036020">
    <property type="entry name" value="WW_dom_sf"/>
</dbReference>
<dbReference type="AlphaFoldDB" id="A0A9P8ABA1"/>